<keyword evidence="1" id="KW-1133">Transmembrane helix</keyword>
<evidence type="ECO:0000313" key="3">
    <source>
        <dbReference type="Proteomes" id="UP001597203"/>
    </source>
</evidence>
<evidence type="ECO:0000313" key="2">
    <source>
        <dbReference type="EMBL" id="MFD1105417.1"/>
    </source>
</evidence>
<dbReference type="Proteomes" id="UP001597203">
    <property type="component" value="Unassembled WGS sequence"/>
</dbReference>
<keyword evidence="1" id="KW-0812">Transmembrane</keyword>
<comment type="caution">
    <text evidence="2">The sequence shown here is derived from an EMBL/GenBank/DDBJ whole genome shotgun (WGS) entry which is preliminary data.</text>
</comment>
<proteinExistence type="predicted"/>
<sequence>MQIVISQSFTVMKQGRSVAIIVVALAIGFAAGFMVRPVIGPAAGDVAAPRATQYFAANLDQARETVAGCREGTVRGDECAHAEEAIIAAEGRSRTKAFLGTRPH</sequence>
<protein>
    <recommendedName>
        <fullName evidence="4">UrcA family protein</fullName>
    </recommendedName>
</protein>
<accession>A0ABW3P117</accession>
<gene>
    <name evidence="2" type="ORF">ACFQ24_11125</name>
</gene>
<evidence type="ECO:0000256" key="1">
    <source>
        <dbReference type="SAM" id="Phobius"/>
    </source>
</evidence>
<feature type="transmembrane region" description="Helical" evidence="1">
    <location>
        <begin position="17"/>
        <end position="35"/>
    </location>
</feature>
<keyword evidence="1" id="KW-0472">Membrane</keyword>
<name>A0ABW3P117_9SPHN</name>
<dbReference type="EMBL" id="JBHTLS010000124">
    <property type="protein sequence ID" value="MFD1105417.1"/>
    <property type="molecule type" value="Genomic_DNA"/>
</dbReference>
<reference evidence="3" key="1">
    <citation type="journal article" date="2019" name="Int. J. Syst. Evol. Microbiol.">
        <title>The Global Catalogue of Microorganisms (GCM) 10K type strain sequencing project: providing services to taxonomists for standard genome sequencing and annotation.</title>
        <authorList>
            <consortium name="The Broad Institute Genomics Platform"/>
            <consortium name="The Broad Institute Genome Sequencing Center for Infectious Disease"/>
            <person name="Wu L."/>
            <person name="Ma J."/>
        </authorList>
    </citation>
    <scope>NUCLEOTIDE SEQUENCE [LARGE SCALE GENOMIC DNA]</scope>
    <source>
        <strain evidence="3">CCUG 54329</strain>
    </source>
</reference>
<dbReference type="RefSeq" id="WP_342747279.1">
    <property type="nucleotide sequence ID" value="NZ_JBHTLS010000124.1"/>
</dbReference>
<organism evidence="2 3">
    <name type="scientific">Sphingobium olei</name>
    <dbReference type="NCBI Taxonomy" id="420955"/>
    <lineage>
        <taxon>Bacteria</taxon>
        <taxon>Pseudomonadati</taxon>
        <taxon>Pseudomonadota</taxon>
        <taxon>Alphaproteobacteria</taxon>
        <taxon>Sphingomonadales</taxon>
        <taxon>Sphingomonadaceae</taxon>
        <taxon>Sphingobium</taxon>
    </lineage>
</organism>
<evidence type="ECO:0008006" key="4">
    <source>
        <dbReference type="Google" id="ProtNLM"/>
    </source>
</evidence>
<keyword evidence="3" id="KW-1185">Reference proteome</keyword>